<dbReference type="InterPro" id="IPR021109">
    <property type="entry name" value="Peptidase_aspartic_dom_sf"/>
</dbReference>
<dbReference type="PROSITE" id="PS51767">
    <property type="entry name" value="PEPTIDASE_A1"/>
    <property type="match status" value="1"/>
</dbReference>
<gene>
    <name evidence="7" type="ORF">FEM48_Zijuj07G0132100</name>
</gene>
<sequence length="461" mass="50463">MIQSSYANIGENSVRGEPPTLASSHFNFLFLCFLLILSNIISTSIAKKSSSSHPPIKTLVLPVTKVHYYPGPDQYVIKIKQRTPLLPIKLTIDLGLDNPFMHCDQAYVSSTYKPINCSSPVCSYANYPFEYCSNCPNGGVLNTPGCHDNTCQAYSINNIGGRPGSGELFQDIVSVKSIDGRSVSVPNFLFICSHTGSLLKLANDVQGMAAFGVSNISFPYQFTAAFGLEKKFAICLSPSEKSNGVIFFGNGPYVLQPGIDVSMSLTYTSLITNYFVKEYYLLLKAIKINGKFVPSDKWQYKLTFDYDKGGNGGTKIGTLLPYTVMESDIFSSVVDEFVKALGKNIPRVANVAPFDVCFNSTGIARSRLGPAVPTIELVFQNKAVWKIFGANSMVQAAKDVMCLAFVSKKEGFWSTAAIEIGGYLLEDNLIQFDLDNNRVGFSSSLLSKQTSCSNFKYTNHA</sequence>
<comment type="subcellular location">
    <subcellularLocation>
        <location evidence="1">Secreted</location>
        <location evidence="1">Extracellular space</location>
    </subcellularLocation>
</comment>
<organism evidence="7 8">
    <name type="scientific">Ziziphus jujuba var. spinosa</name>
    <dbReference type="NCBI Taxonomy" id="714518"/>
    <lineage>
        <taxon>Eukaryota</taxon>
        <taxon>Viridiplantae</taxon>
        <taxon>Streptophyta</taxon>
        <taxon>Embryophyta</taxon>
        <taxon>Tracheophyta</taxon>
        <taxon>Spermatophyta</taxon>
        <taxon>Magnoliopsida</taxon>
        <taxon>eudicotyledons</taxon>
        <taxon>Gunneridae</taxon>
        <taxon>Pentapetalae</taxon>
        <taxon>rosids</taxon>
        <taxon>fabids</taxon>
        <taxon>Rosales</taxon>
        <taxon>Rhamnaceae</taxon>
        <taxon>Paliureae</taxon>
        <taxon>Ziziphus</taxon>
    </lineage>
</organism>
<proteinExistence type="inferred from homology"/>
<reference evidence="7" key="1">
    <citation type="journal article" date="2021" name="Front. Plant Sci.">
        <title>Chromosome-Scale Genome Assembly for Chinese Sour Jujube and Insights Into Its Genome Evolution and Domestication Signature.</title>
        <authorList>
            <person name="Shen L.-Y."/>
            <person name="Luo H."/>
            <person name="Wang X.-L."/>
            <person name="Wang X.-M."/>
            <person name="Qiu X.-J."/>
            <person name="Liu H."/>
            <person name="Zhou S.-S."/>
            <person name="Jia K.-H."/>
            <person name="Nie S."/>
            <person name="Bao Y.-T."/>
            <person name="Zhang R.-G."/>
            <person name="Yun Q.-Z."/>
            <person name="Chai Y.-H."/>
            <person name="Lu J.-Y."/>
            <person name="Li Y."/>
            <person name="Zhao S.-W."/>
            <person name="Mao J.-F."/>
            <person name="Jia S.-G."/>
            <person name="Mao Y.-M."/>
        </authorList>
    </citation>
    <scope>NUCLEOTIDE SEQUENCE</scope>
    <source>
        <strain evidence="7">AT0</strain>
        <tissue evidence="7">Leaf</tissue>
    </source>
</reference>
<evidence type="ECO:0000256" key="3">
    <source>
        <dbReference type="ARBA" id="ARBA00022525"/>
    </source>
</evidence>
<keyword evidence="3" id="KW-0964">Secreted</keyword>
<evidence type="ECO:0000256" key="5">
    <source>
        <dbReference type="SAM" id="Phobius"/>
    </source>
</evidence>
<evidence type="ECO:0000313" key="8">
    <source>
        <dbReference type="Proteomes" id="UP000813462"/>
    </source>
</evidence>
<comment type="caution">
    <text evidence="7">The sequence shown here is derived from an EMBL/GenBank/DDBJ whole genome shotgun (WGS) entry which is preliminary data.</text>
</comment>
<evidence type="ECO:0000259" key="6">
    <source>
        <dbReference type="PROSITE" id="PS51767"/>
    </source>
</evidence>
<dbReference type="InterPro" id="IPR032861">
    <property type="entry name" value="TAXi_N"/>
</dbReference>
<evidence type="ECO:0000313" key="7">
    <source>
        <dbReference type="EMBL" id="KAH7522379.1"/>
    </source>
</evidence>
<keyword evidence="5" id="KW-1133">Transmembrane helix</keyword>
<dbReference type="PANTHER" id="PTHR47965">
    <property type="entry name" value="ASPARTYL PROTEASE-RELATED"/>
    <property type="match status" value="1"/>
</dbReference>
<feature type="transmembrane region" description="Helical" evidence="5">
    <location>
        <begin position="26"/>
        <end position="46"/>
    </location>
</feature>
<protein>
    <recommendedName>
        <fullName evidence="6">Peptidase A1 domain-containing protein</fullName>
    </recommendedName>
</protein>
<dbReference type="FunFam" id="2.40.70.10:FF:000041">
    <property type="entry name" value="Basic 7S globulin"/>
    <property type="match status" value="1"/>
</dbReference>
<dbReference type="EMBL" id="JAEACU010000007">
    <property type="protein sequence ID" value="KAH7522379.1"/>
    <property type="molecule type" value="Genomic_DNA"/>
</dbReference>
<keyword evidence="4" id="KW-0732">Signal</keyword>
<dbReference type="Pfam" id="PF14541">
    <property type="entry name" value="TAXi_C"/>
    <property type="match status" value="1"/>
</dbReference>
<dbReference type="Pfam" id="PF14543">
    <property type="entry name" value="TAXi_N"/>
    <property type="match status" value="1"/>
</dbReference>
<feature type="domain" description="Peptidase A1" evidence="6">
    <location>
        <begin position="75"/>
        <end position="442"/>
    </location>
</feature>
<dbReference type="InterPro" id="IPR032799">
    <property type="entry name" value="TAXi_C"/>
</dbReference>
<comment type="similarity">
    <text evidence="2">Belongs to the peptidase A1 family.</text>
</comment>
<dbReference type="InterPro" id="IPR033121">
    <property type="entry name" value="PEPTIDASE_A1"/>
</dbReference>
<dbReference type="InterPro" id="IPR001461">
    <property type="entry name" value="Aspartic_peptidase_A1"/>
</dbReference>
<evidence type="ECO:0000256" key="4">
    <source>
        <dbReference type="ARBA" id="ARBA00022729"/>
    </source>
</evidence>
<keyword evidence="5" id="KW-0472">Membrane</keyword>
<name>A0A978V4U6_ZIZJJ</name>
<dbReference type="GO" id="GO:0006508">
    <property type="term" value="P:proteolysis"/>
    <property type="evidence" value="ECO:0007669"/>
    <property type="project" value="InterPro"/>
</dbReference>
<dbReference type="Gene3D" id="2.40.70.10">
    <property type="entry name" value="Acid Proteases"/>
    <property type="match status" value="2"/>
</dbReference>
<dbReference type="GO" id="GO:0005576">
    <property type="term" value="C:extracellular region"/>
    <property type="evidence" value="ECO:0007669"/>
    <property type="project" value="UniProtKB-SubCell"/>
</dbReference>
<dbReference type="SUPFAM" id="SSF50630">
    <property type="entry name" value="Acid proteases"/>
    <property type="match status" value="1"/>
</dbReference>
<keyword evidence="5" id="KW-0812">Transmembrane</keyword>
<dbReference type="Proteomes" id="UP000813462">
    <property type="component" value="Unassembled WGS sequence"/>
</dbReference>
<dbReference type="AlphaFoldDB" id="A0A978V4U6"/>
<evidence type="ECO:0000256" key="2">
    <source>
        <dbReference type="ARBA" id="ARBA00007447"/>
    </source>
</evidence>
<accession>A0A978V4U6</accession>
<evidence type="ECO:0000256" key="1">
    <source>
        <dbReference type="ARBA" id="ARBA00004239"/>
    </source>
</evidence>
<dbReference type="GO" id="GO:0004190">
    <property type="term" value="F:aspartic-type endopeptidase activity"/>
    <property type="evidence" value="ECO:0007669"/>
    <property type="project" value="InterPro"/>
</dbReference>
<dbReference type="PANTHER" id="PTHR47965:SF103">
    <property type="entry name" value="EUKARYOTIC ASPARTYL PROTEASE FAMILY PROTEIN"/>
    <property type="match status" value="1"/>
</dbReference>